<evidence type="ECO:0000313" key="2">
    <source>
        <dbReference type="Proteomes" id="UP000054821"/>
    </source>
</evidence>
<dbReference type="EMBL" id="JPDN02000046">
    <property type="protein sequence ID" value="PON21671.1"/>
    <property type="molecule type" value="Genomic_DNA"/>
</dbReference>
<dbReference type="GeneID" id="36347845"/>
<accession>A0A2P4ZBQ8</accession>
<comment type="caution">
    <text evidence="1">The sequence shown here is derived from an EMBL/GenBank/DDBJ whole genome shotgun (WGS) entry which is preliminary data.</text>
</comment>
<feature type="non-terminal residue" evidence="1">
    <location>
        <position position="1"/>
    </location>
</feature>
<proteinExistence type="predicted"/>
<dbReference type="RefSeq" id="XP_024404693.1">
    <property type="nucleotide sequence ID" value="XM_024550548.1"/>
</dbReference>
<dbReference type="AlphaFoldDB" id="A0A2P4ZBQ8"/>
<organism evidence="1 2">
    <name type="scientific">Trichoderma gamsii</name>
    <dbReference type="NCBI Taxonomy" id="398673"/>
    <lineage>
        <taxon>Eukaryota</taxon>
        <taxon>Fungi</taxon>
        <taxon>Dikarya</taxon>
        <taxon>Ascomycota</taxon>
        <taxon>Pezizomycotina</taxon>
        <taxon>Sordariomycetes</taxon>
        <taxon>Hypocreomycetidae</taxon>
        <taxon>Hypocreales</taxon>
        <taxon>Hypocreaceae</taxon>
        <taxon>Trichoderma</taxon>
    </lineage>
</organism>
<name>A0A2P4ZBQ8_9HYPO</name>
<evidence type="ECO:0000313" key="1">
    <source>
        <dbReference type="EMBL" id="PON21671.1"/>
    </source>
</evidence>
<keyword evidence="2" id="KW-1185">Reference proteome</keyword>
<gene>
    <name evidence="1" type="ORF">TGAM01_v209409</name>
</gene>
<protein>
    <submittedName>
        <fullName evidence="1">Uncharacterized protein</fullName>
    </submittedName>
</protein>
<dbReference type="Proteomes" id="UP000054821">
    <property type="component" value="Unassembled WGS sequence"/>
</dbReference>
<reference evidence="1 2" key="1">
    <citation type="journal article" date="2016" name="Genome Announc.">
        <title>Draft Whole-Genome Sequence of Trichoderma gamsii T6085, a Promising Biocontrol Agent of Fusarium Head Blight on Wheat.</title>
        <authorList>
            <person name="Baroncelli R."/>
            <person name="Zapparata A."/>
            <person name="Piaggeschi G."/>
            <person name="Sarrocco S."/>
            <person name="Vannacci G."/>
        </authorList>
    </citation>
    <scope>NUCLEOTIDE SEQUENCE [LARGE SCALE GENOMIC DNA]</scope>
    <source>
        <strain evidence="1 2">T6085</strain>
    </source>
</reference>
<sequence length="57" mass="6262">TVPLTKQLSHVARRTPKASISHAIRVSVAVHIQMDEVKSRGSFKLSPRGIRSGILDE</sequence>